<evidence type="ECO:0000256" key="1">
    <source>
        <dbReference type="SAM" id="MobiDB-lite"/>
    </source>
</evidence>
<sequence length="246" mass="26452">MDYTILQIAADVTSVRDALTTLAPGWPDGAATAHAQGWTTVPLDAQAAGRFAPLLARMLRRGVLVWTVDSEHCRVSLFRTNGEVAEAADHPDQVAALREVFEQTHVLVSSTDDATDSDDDKRALAASASDPRRPATQRHRAFAHLLGVPYVVPAEPPARTPTAPALTGASLPLGADQFRRRQRIRTARSWLHLVSGLALVAIVGMVVRGPWIGIPIALVVIAVLQLVRYLLGRSLPPEATYTVNSA</sequence>
<comment type="caution">
    <text evidence="3">The sequence shown here is derived from an EMBL/GenBank/DDBJ whole genome shotgun (WGS) entry which is preliminary data.</text>
</comment>
<dbReference type="RefSeq" id="WP_192749074.1">
    <property type="nucleotide sequence ID" value="NZ_BAABJL010000126.1"/>
</dbReference>
<accession>A0A927MTJ1</accession>
<protein>
    <submittedName>
        <fullName evidence="3">Uncharacterized protein</fullName>
    </submittedName>
</protein>
<reference evidence="3" key="1">
    <citation type="submission" date="2020-10" db="EMBL/GenBank/DDBJ databases">
        <title>Sequencing the genomes of 1000 actinobacteria strains.</title>
        <authorList>
            <person name="Klenk H.-P."/>
        </authorList>
    </citation>
    <scope>NUCLEOTIDE SEQUENCE</scope>
    <source>
        <strain evidence="3">DSM 45354</strain>
    </source>
</reference>
<evidence type="ECO:0000313" key="4">
    <source>
        <dbReference type="Proteomes" id="UP000638648"/>
    </source>
</evidence>
<organism evidence="3 4">
    <name type="scientific">Actinopolymorpha pittospori</name>
    <dbReference type="NCBI Taxonomy" id="648752"/>
    <lineage>
        <taxon>Bacteria</taxon>
        <taxon>Bacillati</taxon>
        <taxon>Actinomycetota</taxon>
        <taxon>Actinomycetes</taxon>
        <taxon>Propionibacteriales</taxon>
        <taxon>Actinopolymorphaceae</taxon>
        <taxon>Actinopolymorpha</taxon>
    </lineage>
</organism>
<dbReference type="AlphaFoldDB" id="A0A927MTJ1"/>
<keyword evidence="2" id="KW-0812">Transmembrane</keyword>
<evidence type="ECO:0000256" key="2">
    <source>
        <dbReference type="SAM" id="Phobius"/>
    </source>
</evidence>
<gene>
    <name evidence="3" type="ORF">HEB94_001406</name>
</gene>
<evidence type="ECO:0000313" key="3">
    <source>
        <dbReference type="EMBL" id="MBE1604558.1"/>
    </source>
</evidence>
<keyword evidence="2" id="KW-1133">Transmembrane helix</keyword>
<dbReference type="Proteomes" id="UP000638648">
    <property type="component" value="Unassembled WGS sequence"/>
</dbReference>
<feature type="region of interest" description="Disordered" evidence="1">
    <location>
        <begin position="108"/>
        <end position="136"/>
    </location>
</feature>
<proteinExistence type="predicted"/>
<keyword evidence="2" id="KW-0472">Membrane</keyword>
<dbReference type="EMBL" id="JADBEM010000001">
    <property type="protein sequence ID" value="MBE1604558.1"/>
    <property type="molecule type" value="Genomic_DNA"/>
</dbReference>
<keyword evidence="4" id="KW-1185">Reference proteome</keyword>
<name>A0A927MTJ1_9ACTN</name>
<feature type="transmembrane region" description="Helical" evidence="2">
    <location>
        <begin position="189"/>
        <end position="206"/>
    </location>
</feature>
<feature type="transmembrane region" description="Helical" evidence="2">
    <location>
        <begin position="212"/>
        <end position="231"/>
    </location>
</feature>